<name>A0A0H2VDM3_ECOL6</name>
<dbReference type="Proteomes" id="UP000001410">
    <property type="component" value="Chromosome"/>
</dbReference>
<dbReference type="KEGG" id="ecc:c5159"/>
<dbReference type="EMBL" id="AE014075">
    <property type="protein sequence ID" value="AAN83581.1"/>
    <property type="molecule type" value="Genomic_DNA"/>
</dbReference>
<dbReference type="EMBL" id="AE014075">
    <property type="protein sequence ID" value="AAN83001.1"/>
    <property type="molecule type" value="Genomic_DNA"/>
</dbReference>
<evidence type="ECO:0000313" key="3">
    <source>
        <dbReference type="Proteomes" id="UP000001410"/>
    </source>
</evidence>
<sequence>MAGRRSQVKGVDKFMDEREMWQGGDKTLFSDQTVDVASPFKPF</sequence>
<keyword evidence="3" id="KW-1185">Reference proteome</keyword>
<protein>
    <submittedName>
        <fullName evidence="2">Uncharacterized protein</fullName>
    </submittedName>
</protein>
<evidence type="ECO:0000313" key="1">
    <source>
        <dbReference type="EMBL" id="AAN83001.1"/>
    </source>
</evidence>
<gene>
    <name evidence="1" type="ordered locus">c4567</name>
    <name evidence="2" type="ordered locus">c5159</name>
</gene>
<dbReference type="AlphaFoldDB" id="A0A0H2VDM3"/>
<dbReference type="HOGENOM" id="CLU_3232812_0_0_6"/>
<organism evidence="2 3">
    <name type="scientific">Escherichia coli O6:H1 (strain CFT073 / ATCC 700928 / UPEC)</name>
    <dbReference type="NCBI Taxonomy" id="199310"/>
    <lineage>
        <taxon>Bacteria</taxon>
        <taxon>Pseudomonadati</taxon>
        <taxon>Pseudomonadota</taxon>
        <taxon>Gammaproteobacteria</taxon>
        <taxon>Enterobacterales</taxon>
        <taxon>Enterobacteriaceae</taxon>
        <taxon>Escherichia</taxon>
    </lineage>
</organism>
<reference evidence="2 3" key="1">
    <citation type="journal article" date="2002" name="Proc. Natl. Acad. Sci. U.S.A.">
        <title>Extensive mosaic structure revealed by the complete genome sequence of uropathogenic Escherichia coli.</title>
        <authorList>
            <person name="Welch R.A."/>
            <person name="Burland V."/>
            <person name="Plunkett G.III."/>
            <person name="Redford P."/>
            <person name="Roesch P."/>
            <person name="Rasko D."/>
            <person name="Buckles E.L."/>
            <person name="Liou S.R."/>
            <person name="Boutin A."/>
            <person name="Hackett J."/>
            <person name="Stroud D."/>
            <person name="Mayhew G.F."/>
            <person name="Rose D.J."/>
            <person name="Zhou S."/>
            <person name="Schwartz D.C."/>
            <person name="Perna N.T."/>
            <person name="Mobley H.L."/>
            <person name="Donnenberg M.S."/>
            <person name="Blattner F.R."/>
        </authorList>
    </citation>
    <scope>NUCLEOTIDE SEQUENCE [LARGE SCALE GENOMIC DNA]</scope>
    <source>
        <strain evidence="2">CFT073</strain>
        <strain evidence="3">CFT073 / ATCC 700928 / UPEC</strain>
    </source>
</reference>
<evidence type="ECO:0000313" key="2">
    <source>
        <dbReference type="EMBL" id="AAN83581.1"/>
    </source>
</evidence>
<proteinExistence type="predicted"/>
<accession>A0A0H2VDM3</accession>
<dbReference type="KEGG" id="ecc:c4567"/>